<evidence type="ECO:0000313" key="2">
    <source>
        <dbReference type="EMBL" id="KMM38475.1"/>
    </source>
</evidence>
<feature type="transmembrane region" description="Helical" evidence="1">
    <location>
        <begin position="109"/>
        <end position="127"/>
    </location>
</feature>
<gene>
    <name evidence="2" type="ORF">AB986_04030</name>
</gene>
<dbReference type="AlphaFoldDB" id="A0A0J6CZD4"/>
<accession>A0A0J6CZD4</accession>
<dbReference type="OrthoDB" id="2981090at2"/>
<organism evidence="2 3">
    <name type="scientific">Guptibacillus hwajinpoensis</name>
    <dbReference type="NCBI Taxonomy" id="208199"/>
    <lineage>
        <taxon>Bacteria</taxon>
        <taxon>Bacillati</taxon>
        <taxon>Bacillota</taxon>
        <taxon>Bacilli</taxon>
        <taxon>Bacillales</taxon>
        <taxon>Guptibacillaceae</taxon>
        <taxon>Guptibacillus</taxon>
    </lineage>
</organism>
<dbReference type="EMBL" id="LELK01000001">
    <property type="protein sequence ID" value="KMM38475.1"/>
    <property type="molecule type" value="Genomic_DNA"/>
</dbReference>
<keyword evidence="1" id="KW-0472">Membrane</keyword>
<name>A0A0J6CZD4_9BACL</name>
<reference evidence="2" key="1">
    <citation type="submission" date="2015-06" db="EMBL/GenBank/DDBJ databases">
        <authorList>
            <person name="Liu B."/>
            <person name="Wang J."/>
            <person name="Zhu Y."/>
            <person name="Liu G."/>
            <person name="Chen Q."/>
            <person name="Zheng C."/>
            <person name="Che J."/>
            <person name="Ge C."/>
            <person name="Shi H."/>
            <person name="Pan Z."/>
            <person name="Liu X."/>
        </authorList>
    </citation>
    <scope>NUCLEOTIDE SEQUENCE [LARGE SCALE GENOMIC DNA]</scope>
    <source>
        <strain evidence="2">DSM 16346</strain>
    </source>
</reference>
<evidence type="ECO:0000313" key="3">
    <source>
        <dbReference type="Proteomes" id="UP000035996"/>
    </source>
</evidence>
<protein>
    <submittedName>
        <fullName evidence="2">Uncharacterized protein</fullName>
    </submittedName>
</protein>
<evidence type="ECO:0000256" key="1">
    <source>
        <dbReference type="SAM" id="Phobius"/>
    </source>
</evidence>
<dbReference type="RefSeq" id="WP_048309589.1">
    <property type="nucleotide sequence ID" value="NZ_CP119526.1"/>
</dbReference>
<proteinExistence type="predicted"/>
<feature type="transmembrane region" description="Helical" evidence="1">
    <location>
        <begin position="7"/>
        <end position="24"/>
    </location>
</feature>
<comment type="caution">
    <text evidence="2">The sequence shown here is derived from an EMBL/GenBank/DDBJ whole genome shotgun (WGS) entry which is preliminary data.</text>
</comment>
<keyword evidence="1" id="KW-0812">Transmembrane</keyword>
<dbReference type="Proteomes" id="UP000035996">
    <property type="component" value="Unassembled WGS sequence"/>
</dbReference>
<sequence length="140" mass="16045">MKYLQKILLAIIISAPLSVFVLVIGEFTLDYVLELEREYTDTFATIISLPIFFAIVYIVYGLPTTLIADGFLRLKPLSKYRSLIEFIIYSIAGLVLSLLLSSNSLSKEILVIVMLPVYLYLYVLTLMRKKDRKELNIIKT</sequence>
<keyword evidence="3" id="KW-1185">Reference proteome</keyword>
<dbReference type="STRING" id="157733.AB986_04030"/>
<keyword evidence="1" id="KW-1133">Transmembrane helix</keyword>
<feature type="transmembrane region" description="Helical" evidence="1">
    <location>
        <begin position="83"/>
        <end position="103"/>
    </location>
</feature>
<feature type="transmembrane region" description="Helical" evidence="1">
    <location>
        <begin position="44"/>
        <end position="62"/>
    </location>
</feature>